<dbReference type="Proteomes" id="UP001732700">
    <property type="component" value="Chromosome 5C"/>
</dbReference>
<evidence type="ECO:0000313" key="2">
    <source>
        <dbReference type="Proteomes" id="UP001732700"/>
    </source>
</evidence>
<protein>
    <submittedName>
        <fullName evidence="1">Uncharacterized protein</fullName>
    </submittedName>
</protein>
<sequence>MEANNTNVPKGVIKDQWISLVTNWMSQKAKNISEKNRQNCTMKKSIHTTGTKSFARNREELRQKDPEKKNPHRAVLYIHTHQHKSDKDKTIINEHVVELKNILSKRPDLADTSSGKTAWKGDALNTILGADKPGHVHGLGLVPNPNQFFGVSSSRHFQDMHLTSLEDTQNEDLLAFRLQLEKVEEHIKNQDAKILELSEKSSERQGSASQISSSRDAPGVAQKNSKRKRVYGDLRSQQFDYVGQRNNVMSKENFINDMEMQQPNKRPATNKVYPFLYCLETNVVEHKNSYFSISL</sequence>
<name>A0ACD5Y1S0_AVESA</name>
<reference evidence="1" key="1">
    <citation type="submission" date="2021-05" db="EMBL/GenBank/DDBJ databases">
        <authorList>
            <person name="Scholz U."/>
            <person name="Mascher M."/>
            <person name="Fiebig A."/>
        </authorList>
    </citation>
    <scope>NUCLEOTIDE SEQUENCE [LARGE SCALE GENOMIC DNA]</scope>
</reference>
<proteinExistence type="predicted"/>
<dbReference type="EnsemblPlants" id="AVESA.00010b.r2.5CG0886330.1">
    <property type="protein sequence ID" value="AVESA.00010b.r2.5CG0886330.1.CDS"/>
    <property type="gene ID" value="AVESA.00010b.r2.5CG0886330"/>
</dbReference>
<reference evidence="1" key="2">
    <citation type="submission" date="2025-09" db="UniProtKB">
        <authorList>
            <consortium name="EnsemblPlants"/>
        </authorList>
    </citation>
    <scope>IDENTIFICATION</scope>
</reference>
<evidence type="ECO:0000313" key="1">
    <source>
        <dbReference type="EnsemblPlants" id="AVESA.00010b.r2.5CG0886330.1.CDS"/>
    </source>
</evidence>
<organism evidence="1 2">
    <name type="scientific">Avena sativa</name>
    <name type="common">Oat</name>
    <dbReference type="NCBI Taxonomy" id="4498"/>
    <lineage>
        <taxon>Eukaryota</taxon>
        <taxon>Viridiplantae</taxon>
        <taxon>Streptophyta</taxon>
        <taxon>Embryophyta</taxon>
        <taxon>Tracheophyta</taxon>
        <taxon>Spermatophyta</taxon>
        <taxon>Magnoliopsida</taxon>
        <taxon>Liliopsida</taxon>
        <taxon>Poales</taxon>
        <taxon>Poaceae</taxon>
        <taxon>BOP clade</taxon>
        <taxon>Pooideae</taxon>
        <taxon>Poodae</taxon>
        <taxon>Poeae</taxon>
        <taxon>Poeae Chloroplast Group 1 (Aveneae type)</taxon>
        <taxon>Aveninae</taxon>
        <taxon>Avena</taxon>
    </lineage>
</organism>
<accession>A0ACD5Y1S0</accession>
<keyword evidence="2" id="KW-1185">Reference proteome</keyword>